<dbReference type="RefSeq" id="WP_025282659.1">
    <property type="nucleotide sequence ID" value="NZ_CP007268.1"/>
</dbReference>
<sequence length="113" mass="12341">MRVEIWGSQVHVVDLVSGSLLLIVVGFLLWSVWVIRRKGFTRYWGGVSKVSLATMGVSIAILGAVFQMLGVVAKAILDALGRSDSGVYYAGLEPEDPSRMRIDPPFSDSNDKD</sequence>
<feature type="transmembrane region" description="Helical" evidence="1">
    <location>
        <begin position="55"/>
        <end position="77"/>
    </location>
</feature>
<protein>
    <submittedName>
        <fullName evidence="2">Uncharacterized protein</fullName>
    </submittedName>
</protein>
<keyword evidence="1" id="KW-1133">Transmembrane helix</keyword>
<evidence type="ECO:0000313" key="3">
    <source>
        <dbReference type="Proteomes" id="UP000019442"/>
    </source>
</evidence>
<reference evidence="3" key="2">
    <citation type="submission" date="2014-02" db="EMBL/GenBank/DDBJ databases">
        <title>Draft Genome Sequence of extremely halophilic bacteria Halorhodospira halochloris.</title>
        <authorList>
            <person name="Singh K.S."/>
        </authorList>
    </citation>
    <scope>NUCLEOTIDE SEQUENCE [LARGE SCALE GENOMIC DNA]</scope>
    <source>
        <strain evidence="3">A</strain>
    </source>
</reference>
<reference evidence="2 3" key="1">
    <citation type="journal article" date="2014" name="J Genomics">
        <title>Draft Genome Sequence of the Extremely Halophilic Phototrophic Purple Sulfur Bacterium Halorhodospira halochloris.</title>
        <authorList>
            <person name="Singh K.S."/>
            <person name="Kirksey J."/>
            <person name="Hoff W.D."/>
            <person name="Deole R."/>
        </authorList>
    </citation>
    <scope>NUCLEOTIDE SEQUENCE [LARGE SCALE GENOMIC DNA]</scope>
    <source>
        <strain evidence="2 3">A</strain>
    </source>
</reference>
<dbReference type="Proteomes" id="UP000019442">
    <property type="component" value="Chromosome"/>
</dbReference>
<dbReference type="OrthoDB" id="9918425at2"/>
<evidence type="ECO:0000313" key="2">
    <source>
        <dbReference type="EMBL" id="AHK80782.1"/>
    </source>
</evidence>
<keyword evidence="3" id="KW-1185">Reference proteome</keyword>
<name>W8KUV3_9GAMM</name>
<accession>W8KUV3</accession>
<keyword evidence="1" id="KW-0472">Membrane</keyword>
<dbReference type="KEGG" id="hhc:M911_14340"/>
<organism evidence="2 3">
    <name type="scientific">Ectothiorhodospira haloalkaliphila</name>
    <dbReference type="NCBI Taxonomy" id="421628"/>
    <lineage>
        <taxon>Bacteria</taxon>
        <taxon>Pseudomonadati</taxon>
        <taxon>Pseudomonadota</taxon>
        <taxon>Gammaproteobacteria</taxon>
        <taxon>Chromatiales</taxon>
        <taxon>Ectothiorhodospiraceae</taxon>
        <taxon>Ectothiorhodospira</taxon>
    </lineage>
</organism>
<keyword evidence="1" id="KW-0812">Transmembrane</keyword>
<dbReference type="EMBL" id="CP007268">
    <property type="protein sequence ID" value="AHK80782.1"/>
    <property type="molecule type" value="Genomic_DNA"/>
</dbReference>
<feature type="transmembrane region" description="Helical" evidence="1">
    <location>
        <begin position="12"/>
        <end position="35"/>
    </location>
</feature>
<dbReference type="HOGENOM" id="CLU_2129964_0_0_6"/>
<evidence type="ECO:0000256" key="1">
    <source>
        <dbReference type="SAM" id="Phobius"/>
    </source>
</evidence>
<proteinExistence type="predicted"/>
<dbReference type="AlphaFoldDB" id="W8KUV3"/>
<gene>
    <name evidence="2" type="ORF">M911_14340</name>
</gene>